<sequence length="127" mass="13253">MAFQGDRLTFAFDAHAVWGAGAKSRGTFHVWHAGPDGHVKAEYAGTVKCVFATAGYATVTGTVHIVRGDPGMEGTWAGFSVVGNSAPNRIGYGGQPWGDPKPGNDCTALPPYSPVEFGHYQVNSGGI</sequence>
<comment type="caution">
    <text evidence="1">The sequence shown here is derived from an EMBL/GenBank/DDBJ whole genome shotgun (WGS) entry which is preliminary data.</text>
</comment>
<dbReference type="Proteomes" id="UP001501116">
    <property type="component" value="Unassembled WGS sequence"/>
</dbReference>
<reference evidence="1 2" key="1">
    <citation type="journal article" date="2019" name="Int. J. Syst. Evol. Microbiol.">
        <title>The Global Catalogue of Microorganisms (GCM) 10K type strain sequencing project: providing services to taxonomists for standard genome sequencing and annotation.</title>
        <authorList>
            <consortium name="The Broad Institute Genomics Platform"/>
            <consortium name="The Broad Institute Genome Sequencing Center for Infectious Disease"/>
            <person name="Wu L."/>
            <person name="Ma J."/>
        </authorList>
    </citation>
    <scope>NUCLEOTIDE SEQUENCE [LARGE SCALE GENOMIC DNA]</scope>
    <source>
        <strain evidence="1 2">JCM 14545</strain>
    </source>
</reference>
<dbReference type="EMBL" id="BAAANN010000040">
    <property type="protein sequence ID" value="GAA1984725.1"/>
    <property type="molecule type" value="Genomic_DNA"/>
</dbReference>
<protein>
    <submittedName>
        <fullName evidence="1">Uncharacterized protein</fullName>
    </submittedName>
</protein>
<evidence type="ECO:0000313" key="1">
    <source>
        <dbReference type="EMBL" id="GAA1984725.1"/>
    </source>
</evidence>
<proteinExistence type="predicted"/>
<keyword evidence="2" id="KW-1185">Reference proteome</keyword>
<evidence type="ECO:0000313" key="2">
    <source>
        <dbReference type="Proteomes" id="UP001501116"/>
    </source>
</evidence>
<organism evidence="1 2">
    <name type="scientific">Amycolatopsis minnesotensis</name>
    <dbReference type="NCBI Taxonomy" id="337894"/>
    <lineage>
        <taxon>Bacteria</taxon>
        <taxon>Bacillati</taxon>
        <taxon>Actinomycetota</taxon>
        <taxon>Actinomycetes</taxon>
        <taxon>Pseudonocardiales</taxon>
        <taxon>Pseudonocardiaceae</taxon>
        <taxon>Amycolatopsis</taxon>
    </lineage>
</organism>
<name>A0ABN2SDN0_9PSEU</name>
<accession>A0ABN2SDN0</accession>
<gene>
    <name evidence="1" type="ORF">GCM10009754_72720</name>
</gene>